<dbReference type="PANTHER" id="PTHR37534:SF43">
    <property type="entry name" value="FINGER DOMAIN PROTEIN, PUTATIVE (AFU_ORTHOLOGUE AFUA_1G01850)-RELATED"/>
    <property type="match status" value="1"/>
</dbReference>
<keyword evidence="2" id="KW-0539">Nucleus</keyword>
<comment type="subcellular location">
    <subcellularLocation>
        <location evidence="1">Nucleus</location>
    </subcellularLocation>
</comment>
<dbReference type="OrthoDB" id="5229455at2759"/>
<feature type="compositionally biased region" description="Polar residues" evidence="3">
    <location>
        <begin position="150"/>
        <end position="162"/>
    </location>
</feature>
<reference evidence="4 5" key="1">
    <citation type="journal article" date="2016" name="Genome Biol. Evol.">
        <title>Divergent and convergent evolution of fungal pathogenicity.</title>
        <authorList>
            <person name="Shang Y."/>
            <person name="Xiao G."/>
            <person name="Zheng P."/>
            <person name="Cen K."/>
            <person name="Zhan S."/>
            <person name="Wang C."/>
        </authorList>
    </citation>
    <scope>NUCLEOTIDE SEQUENCE [LARGE SCALE GENOMIC DNA]</scope>
    <source>
        <strain evidence="4 5">ARSEF 7405</strain>
    </source>
</reference>
<dbReference type="Proteomes" id="UP000242877">
    <property type="component" value="Unassembled WGS sequence"/>
</dbReference>
<accession>A0A167V1X3</accession>
<evidence type="ECO:0000256" key="3">
    <source>
        <dbReference type="SAM" id="MobiDB-lite"/>
    </source>
</evidence>
<proteinExistence type="predicted"/>
<keyword evidence="5" id="KW-1185">Reference proteome</keyword>
<dbReference type="VEuPathDB" id="FungiDB:AAP_06114"/>
<dbReference type="InterPro" id="IPR021858">
    <property type="entry name" value="Fun_TF"/>
</dbReference>
<dbReference type="PANTHER" id="PTHR37534">
    <property type="entry name" value="TRANSCRIPTIONAL ACTIVATOR PROTEIN UGA3"/>
    <property type="match status" value="1"/>
</dbReference>
<evidence type="ECO:0000256" key="1">
    <source>
        <dbReference type="ARBA" id="ARBA00004123"/>
    </source>
</evidence>
<dbReference type="GO" id="GO:0005634">
    <property type="term" value="C:nucleus"/>
    <property type="evidence" value="ECO:0007669"/>
    <property type="project" value="UniProtKB-SubCell"/>
</dbReference>
<dbReference type="GO" id="GO:0000976">
    <property type="term" value="F:transcription cis-regulatory region binding"/>
    <property type="evidence" value="ECO:0007669"/>
    <property type="project" value="TreeGrafter"/>
</dbReference>
<feature type="region of interest" description="Disordered" evidence="3">
    <location>
        <begin position="637"/>
        <end position="656"/>
    </location>
</feature>
<dbReference type="Pfam" id="PF11951">
    <property type="entry name" value="Fungal_trans_2"/>
    <property type="match status" value="1"/>
</dbReference>
<dbReference type="GO" id="GO:0003700">
    <property type="term" value="F:DNA-binding transcription factor activity"/>
    <property type="evidence" value="ECO:0007669"/>
    <property type="project" value="TreeGrafter"/>
</dbReference>
<dbReference type="AlphaFoldDB" id="A0A167V1X3"/>
<evidence type="ECO:0000313" key="5">
    <source>
        <dbReference type="Proteomes" id="UP000242877"/>
    </source>
</evidence>
<gene>
    <name evidence="4" type="ORF">AAP_06114</name>
</gene>
<protein>
    <submittedName>
        <fullName evidence="4">C6 zinc finger domain-containing protein</fullName>
    </submittedName>
</protein>
<feature type="region of interest" description="Disordered" evidence="3">
    <location>
        <begin position="130"/>
        <end position="168"/>
    </location>
</feature>
<dbReference type="GO" id="GO:0045944">
    <property type="term" value="P:positive regulation of transcription by RNA polymerase II"/>
    <property type="evidence" value="ECO:0007669"/>
    <property type="project" value="TreeGrafter"/>
</dbReference>
<name>A0A167V1X3_9EURO</name>
<comment type="caution">
    <text evidence="4">The sequence shown here is derived from an EMBL/GenBank/DDBJ whole genome shotgun (WGS) entry which is preliminary data.</text>
</comment>
<dbReference type="EMBL" id="AZGZ01000043">
    <property type="protein sequence ID" value="KZZ86924.1"/>
    <property type="molecule type" value="Genomic_DNA"/>
</dbReference>
<evidence type="ECO:0000256" key="2">
    <source>
        <dbReference type="ARBA" id="ARBA00023242"/>
    </source>
</evidence>
<sequence length="810" mass="88739">MPRPKKPGAPEPKRRSRTGCCIRLNWEGRGRKRSCAFEIESPAPQQNAVHGVSPLSSAAASAQAVTVSTQPYRGLIEFAAPVLPSPNTEVSTSNLAVKSQPAPQFFQSTLNFNNAPASAHFQGSGLQSMEHTGVTSLPAPSPGSAHMTPGCSNDSTLLSSVTAAEPQRQRIDSYARKAATDSPQPSPSLISPGSYAGASFLAGNPPTISSYSTQAAAHDSSEVVKFDSPVLEDNGLPSEHASKRVRLATLVEAAINDNEGIIHSLPGANQHKPRQLSHRVSVNSLLSQSLSTGSGAVSSPDHSSPYCISDTEILRDEFINYGYDHGHADLDLYNGTTDLTAMMLAPSSQDGSTSGSIRTGTDIKSVFQSNYNERASSPDSDEEAQSRPVTVFSKGGYYASPVPVNIPKFLMPLPSSLTQSPINLLYFHHFLNHTGKILAPHACNHNPFTTVLPRMAITNQNLLNLLLAYSASHRSRLIGHPEPSHRIAHWVRFVFPSLRHALSDPHQRSSPTTLATAIMLVSLKIISPSTFEVPISWQDHLKLARELYVFYRKAHYGRPPTQVGHFLSNWFGYIDILGSISCEEIAPPVPGVYYPPDMTLSPLHDDEDWEIECYSGFTPRTGAAMFRLAALISQSKNDRLKASPDREAKSDSDPRTHTLCQAEQLLRDMMDDRLNIHKRHTSHDNEDLDASASVPRAIDDAYQLACIIQLYRRVLGKSQLDPSVRKAIDELMMTLDTVERGGSAEVCLLFPIFTVGCETTDLMHRQTIIDRVKSFEHLGLKQIREARKLMQRAWEANCSWTMLANGEFLG</sequence>
<organism evidence="4 5">
    <name type="scientific">Ascosphaera apis ARSEF 7405</name>
    <dbReference type="NCBI Taxonomy" id="392613"/>
    <lineage>
        <taxon>Eukaryota</taxon>
        <taxon>Fungi</taxon>
        <taxon>Dikarya</taxon>
        <taxon>Ascomycota</taxon>
        <taxon>Pezizomycotina</taxon>
        <taxon>Eurotiomycetes</taxon>
        <taxon>Eurotiomycetidae</taxon>
        <taxon>Onygenales</taxon>
        <taxon>Ascosphaeraceae</taxon>
        <taxon>Ascosphaera</taxon>
    </lineage>
</organism>
<evidence type="ECO:0000313" key="4">
    <source>
        <dbReference type="EMBL" id="KZZ86924.1"/>
    </source>
</evidence>